<gene>
    <name evidence="2" type="ORF">E2C01_065217</name>
</gene>
<dbReference type="EMBL" id="VSRR010032015">
    <property type="protein sequence ID" value="MPC70950.1"/>
    <property type="molecule type" value="Genomic_DNA"/>
</dbReference>
<sequence>MYYVCAGVPYRISRIEGRTHQRAAPPSTTHYLPHPPADPSTHSTPRSGTSCILQSPLPPNQTVQTPIMVSYSHNPPHPLPEYTFPSPHSSSFPSILTTPNMSTTTHSPLPPLPCPAQQGRHTHSYNP</sequence>
<feature type="compositionally biased region" description="Low complexity" evidence="1">
    <location>
        <begin position="84"/>
        <end position="94"/>
    </location>
</feature>
<protein>
    <submittedName>
        <fullName evidence="2">Uncharacterized protein</fullName>
    </submittedName>
</protein>
<dbReference type="Proteomes" id="UP000324222">
    <property type="component" value="Unassembled WGS sequence"/>
</dbReference>
<organism evidence="2 3">
    <name type="scientific">Portunus trituberculatus</name>
    <name type="common">Swimming crab</name>
    <name type="synonym">Neptunus trituberculatus</name>
    <dbReference type="NCBI Taxonomy" id="210409"/>
    <lineage>
        <taxon>Eukaryota</taxon>
        <taxon>Metazoa</taxon>
        <taxon>Ecdysozoa</taxon>
        <taxon>Arthropoda</taxon>
        <taxon>Crustacea</taxon>
        <taxon>Multicrustacea</taxon>
        <taxon>Malacostraca</taxon>
        <taxon>Eumalacostraca</taxon>
        <taxon>Eucarida</taxon>
        <taxon>Decapoda</taxon>
        <taxon>Pleocyemata</taxon>
        <taxon>Brachyura</taxon>
        <taxon>Eubrachyura</taxon>
        <taxon>Portunoidea</taxon>
        <taxon>Portunidae</taxon>
        <taxon>Portuninae</taxon>
        <taxon>Portunus</taxon>
    </lineage>
</organism>
<reference evidence="2 3" key="1">
    <citation type="submission" date="2019-05" db="EMBL/GenBank/DDBJ databases">
        <title>Another draft genome of Portunus trituberculatus and its Hox gene families provides insights of decapod evolution.</title>
        <authorList>
            <person name="Jeong J.-H."/>
            <person name="Song I."/>
            <person name="Kim S."/>
            <person name="Choi T."/>
            <person name="Kim D."/>
            <person name="Ryu S."/>
            <person name="Kim W."/>
        </authorList>
    </citation>
    <scope>NUCLEOTIDE SEQUENCE [LARGE SCALE GENOMIC DNA]</scope>
    <source>
        <tissue evidence="2">Muscle</tissue>
    </source>
</reference>
<feature type="compositionally biased region" description="Polar residues" evidence="1">
    <location>
        <begin position="40"/>
        <end position="53"/>
    </location>
</feature>
<proteinExistence type="predicted"/>
<evidence type="ECO:0000313" key="2">
    <source>
        <dbReference type="EMBL" id="MPC70950.1"/>
    </source>
</evidence>
<evidence type="ECO:0000313" key="3">
    <source>
        <dbReference type="Proteomes" id="UP000324222"/>
    </source>
</evidence>
<accession>A0A5B7HF16</accession>
<dbReference type="AlphaFoldDB" id="A0A5B7HF16"/>
<comment type="caution">
    <text evidence="2">The sequence shown here is derived from an EMBL/GenBank/DDBJ whole genome shotgun (WGS) entry which is preliminary data.</text>
</comment>
<feature type="region of interest" description="Disordered" evidence="1">
    <location>
        <begin position="17"/>
        <end position="127"/>
    </location>
</feature>
<feature type="compositionally biased region" description="Polar residues" evidence="1">
    <location>
        <begin position="95"/>
        <end position="107"/>
    </location>
</feature>
<feature type="compositionally biased region" description="Polar residues" evidence="1">
    <location>
        <begin position="60"/>
        <end position="73"/>
    </location>
</feature>
<evidence type="ECO:0000256" key="1">
    <source>
        <dbReference type="SAM" id="MobiDB-lite"/>
    </source>
</evidence>
<keyword evidence="3" id="KW-1185">Reference proteome</keyword>
<name>A0A5B7HF16_PORTR</name>